<keyword evidence="1" id="KW-0472">Membrane</keyword>
<evidence type="ECO:0000313" key="4">
    <source>
        <dbReference type="Proteomes" id="UP001347796"/>
    </source>
</evidence>
<protein>
    <submittedName>
        <fullName evidence="3">Uncharacterized protein</fullName>
    </submittedName>
</protein>
<feature type="transmembrane region" description="Helical" evidence="1">
    <location>
        <begin position="99"/>
        <end position="117"/>
    </location>
</feature>
<dbReference type="EMBL" id="JAZGQO010000006">
    <property type="protein sequence ID" value="KAK6184340.1"/>
    <property type="molecule type" value="Genomic_DNA"/>
</dbReference>
<accession>A0AAN8PYJ3</accession>
<gene>
    <name evidence="3" type="ORF">SNE40_001996</name>
    <name evidence="2" type="ORF">SNE40_006830</name>
</gene>
<keyword evidence="1" id="KW-1133">Transmembrane helix</keyword>
<keyword evidence="1" id="KW-0812">Transmembrane</keyword>
<sequence>MSGSSFRYLRYISMTIMTSSSICTDAISIFLVSSAAAFHLAGILIPGWWNVPGTPTANLTTKYGVWSTLTCMEGECMEIETDTSGKNAWLQVTQVFETAGVVLCFVALLIYISTTLLREKWSYILKRLFVCIIAGAGVAIIIGVAVFVKKSAGLTRFKGRGGHVEWPIGLSIFSAILCISDSVFVGLSLRTPKIPGHNMFL</sequence>
<dbReference type="Gene3D" id="1.20.140.150">
    <property type="match status" value="1"/>
</dbReference>
<feature type="transmembrane region" description="Helical" evidence="1">
    <location>
        <begin position="129"/>
        <end position="148"/>
    </location>
</feature>
<dbReference type="Proteomes" id="UP001347796">
    <property type="component" value="Unassembled WGS sequence"/>
</dbReference>
<keyword evidence="4" id="KW-1185">Reference proteome</keyword>
<evidence type="ECO:0000313" key="2">
    <source>
        <dbReference type="EMBL" id="KAK6184340.1"/>
    </source>
</evidence>
<reference evidence="3 4" key="1">
    <citation type="submission" date="2024-01" db="EMBL/GenBank/DDBJ databases">
        <title>The genome of the rayed Mediterranean limpet Patella caerulea (Linnaeus, 1758).</title>
        <authorList>
            <person name="Anh-Thu Weber A."/>
            <person name="Halstead-Nussloch G."/>
        </authorList>
    </citation>
    <scope>NUCLEOTIDE SEQUENCE [LARGE SCALE GENOMIC DNA]</scope>
    <source>
        <strain evidence="3">AATW-2023a</strain>
        <tissue evidence="3">Whole specimen</tissue>
    </source>
</reference>
<proteinExistence type="predicted"/>
<evidence type="ECO:0000313" key="3">
    <source>
        <dbReference type="EMBL" id="KAK6190053.1"/>
    </source>
</evidence>
<evidence type="ECO:0000256" key="1">
    <source>
        <dbReference type="SAM" id="Phobius"/>
    </source>
</evidence>
<name>A0AAN8PYJ3_PATCE</name>
<feature type="transmembrane region" description="Helical" evidence="1">
    <location>
        <begin position="21"/>
        <end position="49"/>
    </location>
</feature>
<feature type="transmembrane region" description="Helical" evidence="1">
    <location>
        <begin position="168"/>
        <end position="189"/>
    </location>
</feature>
<dbReference type="EMBL" id="JAZGQO010000002">
    <property type="protein sequence ID" value="KAK6190053.1"/>
    <property type="molecule type" value="Genomic_DNA"/>
</dbReference>
<comment type="caution">
    <text evidence="3">The sequence shown here is derived from an EMBL/GenBank/DDBJ whole genome shotgun (WGS) entry which is preliminary data.</text>
</comment>
<organism evidence="3 4">
    <name type="scientific">Patella caerulea</name>
    <name type="common">Rayed Mediterranean limpet</name>
    <dbReference type="NCBI Taxonomy" id="87958"/>
    <lineage>
        <taxon>Eukaryota</taxon>
        <taxon>Metazoa</taxon>
        <taxon>Spiralia</taxon>
        <taxon>Lophotrochozoa</taxon>
        <taxon>Mollusca</taxon>
        <taxon>Gastropoda</taxon>
        <taxon>Patellogastropoda</taxon>
        <taxon>Patelloidea</taxon>
        <taxon>Patellidae</taxon>
        <taxon>Patella</taxon>
    </lineage>
</organism>
<dbReference type="AlphaFoldDB" id="A0AAN8PYJ3"/>